<name>A0A1S3DRF9_DIACI</name>
<reference evidence="2" key="1">
    <citation type="submission" date="2025-08" db="UniProtKB">
        <authorList>
            <consortium name="RefSeq"/>
        </authorList>
    </citation>
    <scope>IDENTIFICATION</scope>
</reference>
<sequence>MEAQVEKESRMLQLHSVSHNYSHDSAIDTDLQEWDTEVLDMNLTNLSPNEALGLELVGGRDDPFYPNDSSIYVSNIVKGSVTDGKLK</sequence>
<dbReference type="STRING" id="121845.A0A1S3DRF9"/>
<dbReference type="AlphaFoldDB" id="A0A1S3DRF9"/>
<keyword evidence="1" id="KW-1185">Reference proteome</keyword>
<dbReference type="InterPro" id="IPR053004">
    <property type="entry name" value="MAGUK_Signaling_Regulators"/>
</dbReference>
<protein>
    <submittedName>
        <fullName evidence="2">Disks large homolog 5-like</fullName>
    </submittedName>
</protein>
<dbReference type="RefSeq" id="XP_008486377.2">
    <property type="nucleotide sequence ID" value="XM_008488155.2"/>
</dbReference>
<dbReference type="GO" id="GO:0035331">
    <property type="term" value="P:negative regulation of hippo signaling"/>
    <property type="evidence" value="ECO:0007669"/>
    <property type="project" value="TreeGrafter"/>
</dbReference>
<dbReference type="SUPFAM" id="SSF50156">
    <property type="entry name" value="PDZ domain-like"/>
    <property type="match status" value="1"/>
</dbReference>
<evidence type="ECO:0000313" key="1">
    <source>
        <dbReference type="Proteomes" id="UP000079169"/>
    </source>
</evidence>
<dbReference type="InterPro" id="IPR036034">
    <property type="entry name" value="PDZ_sf"/>
</dbReference>
<dbReference type="PANTHER" id="PTHR46360:SF1">
    <property type="entry name" value="DISKS LARGE HOMOLOG 5"/>
    <property type="match status" value="1"/>
</dbReference>
<dbReference type="GO" id="GO:0005886">
    <property type="term" value="C:plasma membrane"/>
    <property type="evidence" value="ECO:0007669"/>
    <property type="project" value="TreeGrafter"/>
</dbReference>
<gene>
    <name evidence="2" type="primary">LOC103523083</name>
</gene>
<dbReference type="Proteomes" id="UP000079169">
    <property type="component" value="Unplaced"/>
</dbReference>
<organism evidence="1 2">
    <name type="scientific">Diaphorina citri</name>
    <name type="common">Asian citrus psyllid</name>
    <dbReference type="NCBI Taxonomy" id="121845"/>
    <lineage>
        <taxon>Eukaryota</taxon>
        <taxon>Metazoa</taxon>
        <taxon>Ecdysozoa</taxon>
        <taxon>Arthropoda</taxon>
        <taxon>Hexapoda</taxon>
        <taxon>Insecta</taxon>
        <taxon>Pterygota</taxon>
        <taxon>Neoptera</taxon>
        <taxon>Paraneoptera</taxon>
        <taxon>Hemiptera</taxon>
        <taxon>Sternorrhyncha</taxon>
        <taxon>Psylloidea</taxon>
        <taxon>Psyllidae</taxon>
        <taxon>Diaphorininae</taxon>
        <taxon>Diaphorina</taxon>
    </lineage>
</organism>
<dbReference type="PaxDb" id="121845-A0A1S3DRF9"/>
<dbReference type="GeneID" id="103523083"/>
<dbReference type="PANTHER" id="PTHR46360">
    <property type="entry name" value="DISKS LARGE HOMOLOG 5"/>
    <property type="match status" value="1"/>
</dbReference>
<evidence type="ECO:0000313" key="2">
    <source>
        <dbReference type="RefSeq" id="XP_008486377.2"/>
    </source>
</evidence>
<dbReference type="KEGG" id="dci:103523083"/>
<dbReference type="Gene3D" id="2.30.42.10">
    <property type="match status" value="1"/>
</dbReference>
<accession>A0A1S3DRF9</accession>
<proteinExistence type="predicted"/>